<dbReference type="AlphaFoldDB" id="A0A6N3FNN2"/>
<dbReference type="InterPro" id="IPR009057">
    <property type="entry name" value="Homeodomain-like_sf"/>
</dbReference>
<dbReference type="SUPFAM" id="SSF46689">
    <property type="entry name" value="Homeodomain-like"/>
    <property type="match status" value="1"/>
</dbReference>
<reference evidence="1" key="1">
    <citation type="submission" date="2019-11" db="EMBL/GenBank/DDBJ databases">
        <authorList>
            <person name="Feng L."/>
        </authorList>
    </citation>
    <scope>NUCLEOTIDE SEQUENCE</scope>
    <source>
        <strain evidence="1">RintestinalisLFYP67</strain>
    </source>
</reference>
<dbReference type="RefSeq" id="WP_422046870.1">
    <property type="nucleotide sequence ID" value="NZ_CACRUM010000078.1"/>
</dbReference>
<dbReference type="PANTHER" id="PTHR43479:SF16">
    <property type="entry name" value="HTH TETR-TYPE DOMAIN-CONTAINING PROTEIN"/>
    <property type="match status" value="1"/>
</dbReference>
<evidence type="ECO:0000313" key="1">
    <source>
        <dbReference type="EMBL" id="VYU54047.1"/>
    </source>
</evidence>
<sequence length="90" mass="10624">MEEKTDLRIRKTYKALCDAFVTILEKKRFDDLTVNELCDEAMIRRATFHKHFADKYDFFFFFYPPKAGPVHLTGKRGNSPQRNLCLHALP</sequence>
<proteinExistence type="predicted"/>
<organism evidence="1">
    <name type="scientific">Roseburia intestinalis</name>
    <dbReference type="NCBI Taxonomy" id="166486"/>
    <lineage>
        <taxon>Bacteria</taxon>
        <taxon>Bacillati</taxon>
        <taxon>Bacillota</taxon>
        <taxon>Clostridia</taxon>
        <taxon>Lachnospirales</taxon>
        <taxon>Lachnospiraceae</taxon>
        <taxon>Roseburia</taxon>
    </lineage>
</organism>
<name>A0A6N3FNN2_9FIRM</name>
<dbReference type="InterPro" id="IPR050624">
    <property type="entry name" value="HTH-type_Tx_Regulator"/>
</dbReference>
<dbReference type="EMBL" id="CACRUM010000078">
    <property type="protein sequence ID" value="VYU54047.1"/>
    <property type="molecule type" value="Genomic_DNA"/>
</dbReference>
<dbReference type="PANTHER" id="PTHR43479">
    <property type="entry name" value="ACREF/ENVCD OPERON REPRESSOR-RELATED"/>
    <property type="match status" value="1"/>
</dbReference>
<accession>A0A6N3FNN2</accession>
<protein>
    <submittedName>
        <fullName evidence="1">Uncharacterized protein</fullName>
    </submittedName>
</protein>
<dbReference type="Gene3D" id="1.10.357.10">
    <property type="entry name" value="Tetracycline Repressor, domain 2"/>
    <property type="match status" value="1"/>
</dbReference>
<gene>
    <name evidence="1" type="ORF">RILFYP67_02276</name>
</gene>